<dbReference type="InterPro" id="IPR013087">
    <property type="entry name" value="Znf_C2H2_type"/>
</dbReference>
<dbReference type="Gene3D" id="3.30.160.60">
    <property type="entry name" value="Classic Zinc Finger"/>
    <property type="match status" value="1"/>
</dbReference>
<evidence type="ECO:0000256" key="5">
    <source>
        <dbReference type="ARBA" id="ARBA00022833"/>
    </source>
</evidence>
<sequence>MVKDYKTGITGLIASSHNESFPGPVTEYSIGQVEDTHVLQESAEEIVRQNTDRHFLHESIIQNSAEKPFTYHTGDFIEEFVPPGIINEPAKASLLVERDCCSPRDAGMEANLALGVPTPEDEDSSYLLPEPDFVQIIKVEEIDTDYKTSESPVDVEEELLGEAVYTAIHTESPIKPKSQFLWLAEGRILVQDLRGISHSRELKDEEGSPSVTPVNNGGLEEITTSQNSRRAKEMERYSTRNRCHKMLLEQQEIEVVEKETLSCKVSLKGLRHEENMLGPKHTRHTHSTRHTHHSPCDKEGMFQSGQPHTVKFIKDFQHFTCTVCGRRFSQRFALSRHQKIHTRDKLFPKTVAPPPQKVYRLPLEAPVEDFKTREAGVIRQVSVVEHLYVY</sequence>
<keyword evidence="2" id="KW-0479">Metal-binding</keyword>
<dbReference type="FunFam" id="3.30.160.60:FF:000646">
    <property type="entry name" value="Myeloid zinc finger 1"/>
    <property type="match status" value="1"/>
</dbReference>
<reference evidence="13" key="1">
    <citation type="submission" date="2022-03" db="EMBL/GenBank/DDBJ databases">
        <authorList>
            <person name="Alioto T."/>
            <person name="Alioto T."/>
            <person name="Gomez Garrido J."/>
        </authorList>
    </citation>
    <scope>NUCLEOTIDE SEQUENCE</scope>
</reference>
<keyword evidence="3" id="KW-0677">Repeat</keyword>
<evidence type="ECO:0000256" key="8">
    <source>
        <dbReference type="ARBA" id="ARBA00023163"/>
    </source>
</evidence>
<dbReference type="PROSITE" id="PS00028">
    <property type="entry name" value="ZINC_FINGER_C2H2_1"/>
    <property type="match status" value="1"/>
</dbReference>
<keyword evidence="14" id="KW-1185">Reference proteome</keyword>
<comment type="subcellular location">
    <subcellularLocation>
        <location evidence="1">Nucleus</location>
    </subcellularLocation>
</comment>
<accession>A0AAD1RWH1</accession>
<dbReference type="InterPro" id="IPR036236">
    <property type="entry name" value="Znf_C2H2_sf"/>
</dbReference>
<evidence type="ECO:0000256" key="9">
    <source>
        <dbReference type="ARBA" id="ARBA00023242"/>
    </source>
</evidence>
<organism evidence="13 14">
    <name type="scientific">Pelobates cultripes</name>
    <name type="common">Western spadefoot toad</name>
    <dbReference type="NCBI Taxonomy" id="61616"/>
    <lineage>
        <taxon>Eukaryota</taxon>
        <taxon>Metazoa</taxon>
        <taxon>Chordata</taxon>
        <taxon>Craniata</taxon>
        <taxon>Vertebrata</taxon>
        <taxon>Euteleostomi</taxon>
        <taxon>Amphibia</taxon>
        <taxon>Batrachia</taxon>
        <taxon>Anura</taxon>
        <taxon>Pelobatoidea</taxon>
        <taxon>Pelobatidae</taxon>
        <taxon>Pelobates</taxon>
    </lineage>
</organism>
<keyword evidence="7" id="KW-0238">DNA-binding</keyword>
<dbReference type="Pfam" id="PF00096">
    <property type="entry name" value="zf-C2H2"/>
    <property type="match status" value="1"/>
</dbReference>
<evidence type="ECO:0000256" key="2">
    <source>
        <dbReference type="ARBA" id="ARBA00022723"/>
    </source>
</evidence>
<evidence type="ECO:0000256" key="6">
    <source>
        <dbReference type="ARBA" id="ARBA00023015"/>
    </source>
</evidence>
<keyword evidence="4 10" id="KW-0863">Zinc-finger</keyword>
<evidence type="ECO:0000259" key="12">
    <source>
        <dbReference type="PROSITE" id="PS50157"/>
    </source>
</evidence>
<gene>
    <name evidence="13" type="ORF">PECUL_23A002137</name>
</gene>
<keyword evidence="5" id="KW-0862">Zinc</keyword>
<dbReference type="PROSITE" id="PS50157">
    <property type="entry name" value="ZINC_FINGER_C2H2_2"/>
    <property type="match status" value="1"/>
</dbReference>
<dbReference type="SUPFAM" id="SSF57667">
    <property type="entry name" value="beta-beta-alpha zinc fingers"/>
    <property type="match status" value="1"/>
</dbReference>
<proteinExistence type="predicted"/>
<evidence type="ECO:0000256" key="11">
    <source>
        <dbReference type="SAM" id="MobiDB-lite"/>
    </source>
</evidence>
<evidence type="ECO:0000256" key="4">
    <source>
        <dbReference type="ARBA" id="ARBA00022771"/>
    </source>
</evidence>
<keyword evidence="6" id="KW-0805">Transcription regulation</keyword>
<evidence type="ECO:0000313" key="14">
    <source>
        <dbReference type="Proteomes" id="UP001295444"/>
    </source>
</evidence>
<dbReference type="GO" id="GO:0008270">
    <property type="term" value="F:zinc ion binding"/>
    <property type="evidence" value="ECO:0007669"/>
    <property type="project" value="UniProtKB-KW"/>
</dbReference>
<dbReference type="AlphaFoldDB" id="A0AAD1RWH1"/>
<dbReference type="GO" id="GO:0005634">
    <property type="term" value="C:nucleus"/>
    <property type="evidence" value="ECO:0007669"/>
    <property type="project" value="UniProtKB-SubCell"/>
</dbReference>
<evidence type="ECO:0000313" key="13">
    <source>
        <dbReference type="EMBL" id="CAH2281634.1"/>
    </source>
</evidence>
<keyword evidence="8" id="KW-0804">Transcription</keyword>
<evidence type="ECO:0000256" key="7">
    <source>
        <dbReference type="ARBA" id="ARBA00023125"/>
    </source>
</evidence>
<dbReference type="EMBL" id="OW240915">
    <property type="protein sequence ID" value="CAH2281634.1"/>
    <property type="molecule type" value="Genomic_DNA"/>
</dbReference>
<feature type="domain" description="C2H2-type" evidence="12">
    <location>
        <begin position="319"/>
        <end position="346"/>
    </location>
</feature>
<dbReference type="GO" id="GO:0003677">
    <property type="term" value="F:DNA binding"/>
    <property type="evidence" value="ECO:0007669"/>
    <property type="project" value="UniProtKB-KW"/>
</dbReference>
<evidence type="ECO:0000256" key="10">
    <source>
        <dbReference type="PROSITE-ProRule" id="PRU00042"/>
    </source>
</evidence>
<feature type="region of interest" description="Disordered" evidence="11">
    <location>
        <begin position="200"/>
        <end position="237"/>
    </location>
</feature>
<protein>
    <recommendedName>
        <fullName evidence="12">C2H2-type domain-containing protein</fullName>
    </recommendedName>
</protein>
<dbReference type="SMART" id="SM00355">
    <property type="entry name" value="ZnF_C2H2"/>
    <property type="match status" value="1"/>
</dbReference>
<keyword evidence="9" id="KW-0539">Nucleus</keyword>
<evidence type="ECO:0000256" key="1">
    <source>
        <dbReference type="ARBA" id="ARBA00004123"/>
    </source>
</evidence>
<name>A0AAD1RWH1_PELCU</name>
<dbReference type="Proteomes" id="UP001295444">
    <property type="component" value="Chromosome 04"/>
</dbReference>
<evidence type="ECO:0000256" key="3">
    <source>
        <dbReference type="ARBA" id="ARBA00022737"/>
    </source>
</evidence>